<dbReference type="PROSITE" id="PS51257">
    <property type="entry name" value="PROKAR_LIPOPROTEIN"/>
    <property type="match status" value="1"/>
</dbReference>
<feature type="domain" description="DUF5689" evidence="2">
    <location>
        <begin position="39"/>
        <end position="276"/>
    </location>
</feature>
<sequence>MRRYFLYLSMILLATGLLASCNDDFDTPPMVVPTAQDKPNTTIADFKAKYWKDAVNYIDTVKDDIVIHGYVTSSDETGNIYKSLYIQDETGGLTISVNQNSLYNTYRVGQEIVIPMKGAWIGKYNGQQQLGYPQYYQQGGVWEATFLPQDTWEGMAQLNGLPNMAKVDTMTVKISDLKTDKASLLKYQGRLVKLQNVKFEAANGELTYAEAGATTNRNLVDNQGNTIVMRNSNYATFRNDILPLGSGDVVGLLYYYNTHNGSAGTWQLYIRSTSDVIGFSTSTKGLLKDPYSIAEAISLQNQGKSGWVSGYVVGAVAPEVTSVKSNSDIEWKAPTTLDNTLVIADDPNCTDASKCVAVSLPQGTPFRAQANLKDNEAVYKTKIWVKGTMASYMNMAGITGNSGSTEEFRLSVVTGGETSLNEGFDGGKLPTGWTVATVSGDKSWYVTLFDNNYYAAMTGYKGTNPPFESWLITPALDIKNAKSKVLSFLSQVNGYGSTTSRFQVYVLNSTDPATATVKQELNAKLAVAPASGYSAFVESGDVDLSKWADGSYYIGFRFYATKDANYATWCVDNVKFGQAGTKPQPSGTSADLSTMNGGLPTATYGNYTSAAGWAATNASLLRGAGRRCRCQPCVHLHRHCNGVEQRVCHGCQPQRQDHGSGQAGVASAEGRLCHPEIHLRLCLHREKGLVDARRHQAERCRCEIVYRDQGRCREVHGL</sequence>
<feature type="chain" id="PRO_5026976088" evidence="1">
    <location>
        <begin position="20"/>
        <end position="718"/>
    </location>
</feature>
<reference evidence="4 5" key="1">
    <citation type="submission" date="2019-08" db="EMBL/GenBank/DDBJ databases">
        <title>In-depth cultivation of the pig gut microbiome towards novel bacterial diversity and tailored functional studies.</title>
        <authorList>
            <person name="Wylensek D."/>
            <person name="Hitch T.C.A."/>
            <person name="Clavel T."/>
        </authorList>
    </citation>
    <scope>NUCLEOTIDE SEQUENCE [LARGE SCALE GENOMIC DNA]</scope>
    <source>
        <strain evidence="4 5">Oil-RF-744-WCA-WT-10</strain>
    </source>
</reference>
<proteinExistence type="predicted"/>
<accession>A0A6L5XG53</accession>
<gene>
    <name evidence="4" type="ORF">FYJ29_12100</name>
</gene>
<feature type="signal peptide" evidence="1">
    <location>
        <begin position="1"/>
        <end position="19"/>
    </location>
</feature>
<dbReference type="InterPro" id="IPR043744">
    <property type="entry name" value="DUF5689"/>
</dbReference>
<dbReference type="EMBL" id="VULT01000022">
    <property type="protein sequence ID" value="MSS18491.1"/>
    <property type="molecule type" value="Genomic_DNA"/>
</dbReference>
<organism evidence="4 5">
    <name type="scientific">Sodaliphilus pleomorphus</name>
    <dbReference type="NCBI Taxonomy" id="2606626"/>
    <lineage>
        <taxon>Bacteria</taxon>
        <taxon>Pseudomonadati</taxon>
        <taxon>Bacteroidota</taxon>
        <taxon>Bacteroidia</taxon>
        <taxon>Bacteroidales</taxon>
        <taxon>Muribaculaceae</taxon>
        <taxon>Sodaliphilus</taxon>
    </lineage>
</organism>
<dbReference type="Gene3D" id="2.60.120.200">
    <property type="match status" value="1"/>
</dbReference>
<dbReference type="InterPro" id="IPR045939">
    <property type="entry name" value="YhcR_N"/>
</dbReference>
<dbReference type="Pfam" id="PF18942">
    <property type="entry name" value="DUF5689"/>
    <property type="match status" value="1"/>
</dbReference>
<dbReference type="Proteomes" id="UP000483362">
    <property type="component" value="Unassembled WGS sequence"/>
</dbReference>
<keyword evidence="5" id="KW-1185">Reference proteome</keyword>
<evidence type="ECO:0000313" key="4">
    <source>
        <dbReference type="EMBL" id="MSS18491.1"/>
    </source>
</evidence>
<keyword evidence="1" id="KW-0732">Signal</keyword>
<name>A0A6L5XG53_9BACT</name>
<evidence type="ECO:0000256" key="1">
    <source>
        <dbReference type="SAM" id="SignalP"/>
    </source>
</evidence>
<dbReference type="AlphaFoldDB" id="A0A6L5XG53"/>
<dbReference type="RefSeq" id="WP_154327688.1">
    <property type="nucleotide sequence ID" value="NZ_CP045696.1"/>
</dbReference>
<comment type="caution">
    <text evidence="4">The sequence shown here is derived from an EMBL/GenBank/DDBJ whole genome shotgun (WGS) entry which is preliminary data.</text>
</comment>
<protein>
    <submittedName>
        <fullName evidence="4">Uncharacterized protein</fullName>
    </submittedName>
</protein>
<feature type="domain" description="Endonuclease YhcR N-terminal" evidence="3">
    <location>
        <begin position="291"/>
        <end position="399"/>
    </location>
</feature>
<dbReference type="Pfam" id="PF19886">
    <property type="entry name" value="DUF6359"/>
    <property type="match status" value="1"/>
</dbReference>
<evidence type="ECO:0000259" key="2">
    <source>
        <dbReference type="Pfam" id="PF18942"/>
    </source>
</evidence>
<evidence type="ECO:0000313" key="5">
    <source>
        <dbReference type="Proteomes" id="UP000483362"/>
    </source>
</evidence>
<evidence type="ECO:0000259" key="3">
    <source>
        <dbReference type="Pfam" id="PF19886"/>
    </source>
</evidence>
<dbReference type="NCBIfam" id="NF038128">
    <property type="entry name" value="choice_anch_J"/>
    <property type="match status" value="1"/>
</dbReference>